<comment type="caution">
    <text evidence="5">The sequence shown here is derived from an EMBL/GenBank/DDBJ whole genome shotgun (WGS) entry which is preliminary data.</text>
</comment>
<sequence length="1646" mass="184707">MDICDRNLRRPLRASGYSSFRRTLAYGKRRSDTPRDSDIQDEEYLSPRNRSPAATSKAGSLHTIERQLITSKADTEQESGIDETYSDPLSLKVVHRPTSSRRVDVIFVHGLGGSSRKTWSRHGDPNLFWPGTFLPLEPDIKEARILTFGYNSSFGRGSGKSKMSMLDFAKDLLYDMKYAIDETTIPNSENLHLGERPIIFVAHSMGGLIVKEAYMQGQNDPAYAEIIAAVSSMIFLSTPHRGTNLAEALNRILRVSFVSNPMQFISELSAGSQTLQKLNEQFRHVAPRLEVVSFYETRPTSMVKTNVMVLEKDSSVLGYPGEVSKPLDGDHHDVCKFDGPDDPRYVAVRNVLRSLVGKTERPDIEIKKETKRTESSEQLDFEDYLSIHETPDGDYNFFRDRWVSGTCEWILDHGAYTGWLEDSHHKPRVLWIHGNAASGKSILSSFSHQRPRTTGATMSLLLHTFSGPEKRTISTVLRSLACQLANSIPAYGRSLSQLEAAITDLKAADYRSIWQWLFKQTLFQLAIKDPVFLVIDGLDEADSPSSIIRLLTELSLTSIPLRILLVSRKTHEISSAFLKLGKQVHVETIRTEGNANDFSSYIRHEMDLAGEDSYLEEVSTKLLDRAKGNFLWLHLAVQKINSCYTKQDVERAMDYLPSGMEALYDRMSRSVQSQAKESDRRLGRDILGWTCCAQRPMRIEELSDALANKGVLEIHRTIGDLCGGFVTVDHEGKVAMVHETAREYLIRRSDTDRPLVIEQKLTNYQLLKTCIARLTDPMLRSKINRNQASALLDYAAEAWFIHFARSSTTSSDLLETVVSFLRSPHVLTWIYVIAKRKDLQVLAVASRHITDVVFKMRAVSIDETLTRHRAIDVVESWATDLIKIVGKFGNSLRQHPESIYKLIPPFCPVDSVMYQQFGRKESRLLHVSGSTIDTWDDCLARFILDKGAVASSVIAAGNHIAVLANVRKSGCVIIHRAATFEEQRRITHPERVFKIQLNKLGSLLVSYGYLTTRVWDISTGECMKMVKNPPKRPRPQTLQFSSDDTTIRVGSEDRVIRSFQLVGSSDEWTVDVQIDEQTLENTTLNFPMCSALSPDGNMIAFGYRGHPATCWELEPPMLLGQCNMILEAADMTIQDSTWGEVFQLAWHPLAIEIIGLTQVGLLFKWDPYDEEPSMTFHAGADYFALNQDGSLTATGDAVGTVKILATADFSLLYQLSSQDPISYLSFSTDSRRLYDIRGAYGNVWEPNTLVRLADSSEYPDHNSDKYSETDSLAKFSLNIEHHSARVDSVITLAGQTVGPLYCYGTEDGVAILGEVGRGPICELERLKSYMSIEQVAWSDDGRLVGLVDLTGRLSIKQVTKAGDNRDTWEVQKEFEIAIPPNKGHITQLIFHPVGDELLVTTPTTLFSVNLLTRAFKEAPLSSSIGEIKWLCHPKTVEFLLGFGTTSARVTDWATLKEVGVYMYSPPRSLSLPSIPPASPLRTNSGGVSKQIEKIGRVFSNVDSSHVFLQVFRSISGQTDMQYLIFDISDLQLISEAGEENLGDKEIPYTLIPQDIASRIREPLAFLSHRRLVFLDIDRWICTWRLPSPQRTGDPGAGRAAIEQFYFLPGDWVTANEVHLYSIMPDGTLLCPRNGDVATVQAARLRK</sequence>
<accession>A0A9W8TNU0</accession>
<dbReference type="Pfam" id="PF22939">
    <property type="entry name" value="WHD_GPIID"/>
    <property type="match status" value="1"/>
</dbReference>
<dbReference type="SUPFAM" id="SSF53474">
    <property type="entry name" value="alpha/beta-Hydrolases"/>
    <property type="match status" value="1"/>
</dbReference>
<dbReference type="Gene3D" id="3.40.50.300">
    <property type="entry name" value="P-loop containing nucleotide triphosphate hydrolases"/>
    <property type="match status" value="1"/>
</dbReference>
<dbReference type="InterPro" id="IPR011047">
    <property type="entry name" value="Quinoprotein_ADH-like_sf"/>
</dbReference>
<feature type="domain" description="Nephrocystin 3-like N-terminal" evidence="4">
    <location>
        <begin position="405"/>
        <end position="568"/>
    </location>
</feature>
<evidence type="ECO:0000313" key="5">
    <source>
        <dbReference type="EMBL" id="KAJ3578212.1"/>
    </source>
</evidence>
<proteinExistence type="predicted"/>
<evidence type="ECO:0008006" key="7">
    <source>
        <dbReference type="Google" id="ProtNLM"/>
    </source>
</evidence>
<protein>
    <recommendedName>
        <fullName evidence="7">DUF676 domain-containing protein</fullName>
    </recommendedName>
</protein>
<dbReference type="Proteomes" id="UP001148614">
    <property type="component" value="Unassembled WGS sequence"/>
</dbReference>
<dbReference type="InterPro" id="IPR027417">
    <property type="entry name" value="P-loop_NTPase"/>
</dbReference>
<keyword evidence="6" id="KW-1185">Reference proteome</keyword>
<dbReference type="InterPro" id="IPR054471">
    <property type="entry name" value="GPIID_WHD"/>
</dbReference>
<dbReference type="InterPro" id="IPR029058">
    <property type="entry name" value="AB_hydrolase_fold"/>
</dbReference>
<evidence type="ECO:0000256" key="2">
    <source>
        <dbReference type="SAM" id="MobiDB-lite"/>
    </source>
</evidence>
<dbReference type="PANTHER" id="PTHR10039">
    <property type="entry name" value="AMELOGENIN"/>
    <property type="match status" value="1"/>
</dbReference>
<dbReference type="EMBL" id="JANPWZ010000244">
    <property type="protein sequence ID" value="KAJ3578212.1"/>
    <property type="molecule type" value="Genomic_DNA"/>
</dbReference>
<evidence type="ECO:0000259" key="4">
    <source>
        <dbReference type="Pfam" id="PF24883"/>
    </source>
</evidence>
<dbReference type="SUPFAM" id="SSF52540">
    <property type="entry name" value="P-loop containing nucleoside triphosphate hydrolases"/>
    <property type="match status" value="1"/>
</dbReference>
<evidence type="ECO:0000313" key="6">
    <source>
        <dbReference type="Proteomes" id="UP001148614"/>
    </source>
</evidence>
<dbReference type="Pfam" id="PF24883">
    <property type="entry name" value="NPHP3_N"/>
    <property type="match status" value="1"/>
</dbReference>
<feature type="domain" description="GPI inositol-deacylase winged helix" evidence="3">
    <location>
        <begin position="679"/>
        <end position="747"/>
    </location>
</feature>
<keyword evidence="1" id="KW-0677">Repeat</keyword>
<feature type="compositionally biased region" description="Polar residues" evidence="2">
    <location>
        <begin position="48"/>
        <end position="58"/>
    </location>
</feature>
<name>A0A9W8TNU0_9PEZI</name>
<dbReference type="InterPro" id="IPR056884">
    <property type="entry name" value="NPHP3-like_N"/>
</dbReference>
<reference evidence="5" key="1">
    <citation type="submission" date="2022-07" db="EMBL/GenBank/DDBJ databases">
        <title>Genome Sequence of Xylaria arbuscula.</title>
        <authorList>
            <person name="Buettner E."/>
        </authorList>
    </citation>
    <scope>NUCLEOTIDE SEQUENCE</scope>
    <source>
        <strain evidence="5">VT107</strain>
    </source>
</reference>
<evidence type="ECO:0000259" key="3">
    <source>
        <dbReference type="Pfam" id="PF22939"/>
    </source>
</evidence>
<dbReference type="Gene3D" id="3.40.50.1820">
    <property type="entry name" value="alpha/beta hydrolase"/>
    <property type="match status" value="1"/>
</dbReference>
<feature type="compositionally biased region" description="Basic and acidic residues" evidence="2">
    <location>
        <begin position="29"/>
        <end position="38"/>
    </location>
</feature>
<dbReference type="PANTHER" id="PTHR10039:SF16">
    <property type="entry name" value="GPI INOSITOL-DEACYLASE"/>
    <property type="match status" value="1"/>
</dbReference>
<evidence type="ECO:0000256" key="1">
    <source>
        <dbReference type="ARBA" id="ARBA00022737"/>
    </source>
</evidence>
<gene>
    <name evidence="5" type="ORF">NPX13_g2351</name>
</gene>
<dbReference type="InterPro" id="IPR015943">
    <property type="entry name" value="WD40/YVTN_repeat-like_dom_sf"/>
</dbReference>
<feature type="region of interest" description="Disordered" evidence="2">
    <location>
        <begin position="25"/>
        <end position="65"/>
    </location>
</feature>
<dbReference type="SUPFAM" id="SSF50998">
    <property type="entry name" value="Quinoprotein alcohol dehydrogenase-like"/>
    <property type="match status" value="1"/>
</dbReference>
<dbReference type="Gene3D" id="2.130.10.10">
    <property type="entry name" value="YVTN repeat-like/Quinoprotein amine dehydrogenase"/>
    <property type="match status" value="2"/>
</dbReference>
<dbReference type="VEuPathDB" id="FungiDB:F4678DRAFT_444469"/>
<organism evidence="5 6">
    <name type="scientific">Xylaria arbuscula</name>
    <dbReference type="NCBI Taxonomy" id="114810"/>
    <lineage>
        <taxon>Eukaryota</taxon>
        <taxon>Fungi</taxon>
        <taxon>Dikarya</taxon>
        <taxon>Ascomycota</taxon>
        <taxon>Pezizomycotina</taxon>
        <taxon>Sordariomycetes</taxon>
        <taxon>Xylariomycetidae</taxon>
        <taxon>Xylariales</taxon>
        <taxon>Xylariaceae</taxon>
        <taxon>Xylaria</taxon>
    </lineage>
</organism>